<feature type="domain" description="Glycosyl transferase family 51" evidence="13">
    <location>
        <begin position="42"/>
        <end position="208"/>
    </location>
</feature>
<comment type="caution">
    <text evidence="14">The sequence shown here is derived from an EMBL/GenBank/DDBJ whole genome shotgun (WGS) entry which is preliminary data.</text>
</comment>
<organism evidence="14 15">
    <name type="scientific">Propylenella binzhouense</name>
    <dbReference type="NCBI Taxonomy" id="2555902"/>
    <lineage>
        <taxon>Bacteria</taxon>
        <taxon>Pseudomonadati</taxon>
        <taxon>Pseudomonadota</taxon>
        <taxon>Alphaproteobacteria</taxon>
        <taxon>Hyphomicrobiales</taxon>
        <taxon>Propylenellaceae</taxon>
        <taxon>Propylenella</taxon>
    </lineage>
</organism>
<dbReference type="GO" id="GO:0030288">
    <property type="term" value="C:outer membrane-bounded periplasmic space"/>
    <property type="evidence" value="ECO:0007669"/>
    <property type="project" value="TreeGrafter"/>
</dbReference>
<dbReference type="GO" id="GO:0006508">
    <property type="term" value="P:proteolysis"/>
    <property type="evidence" value="ECO:0007669"/>
    <property type="project" value="UniProtKB-KW"/>
</dbReference>
<name>A0A964T8L7_9HYPH</name>
<feature type="non-terminal residue" evidence="14">
    <location>
        <position position="581"/>
    </location>
</feature>
<gene>
    <name evidence="14" type="primary">pbpC</name>
    <name evidence="14" type="ORF">E4O86_22815</name>
</gene>
<evidence type="ECO:0000259" key="13">
    <source>
        <dbReference type="Pfam" id="PF00912"/>
    </source>
</evidence>
<keyword evidence="5" id="KW-0645">Protease</keyword>
<evidence type="ECO:0000256" key="6">
    <source>
        <dbReference type="ARBA" id="ARBA00022676"/>
    </source>
</evidence>
<evidence type="ECO:0000256" key="10">
    <source>
        <dbReference type="ARBA" id="ARBA00044770"/>
    </source>
</evidence>
<comment type="similarity">
    <text evidence="2">In the C-terminal section; belongs to the transpeptidase family.</text>
</comment>
<dbReference type="GO" id="GO:0008658">
    <property type="term" value="F:penicillin binding"/>
    <property type="evidence" value="ECO:0007669"/>
    <property type="project" value="InterPro"/>
</dbReference>
<evidence type="ECO:0000256" key="4">
    <source>
        <dbReference type="ARBA" id="ARBA00022645"/>
    </source>
</evidence>
<dbReference type="Pfam" id="PF00905">
    <property type="entry name" value="Transpeptidase"/>
    <property type="match status" value="1"/>
</dbReference>
<evidence type="ECO:0000256" key="9">
    <source>
        <dbReference type="ARBA" id="ARBA00023268"/>
    </source>
</evidence>
<accession>A0A964T8L7</accession>
<dbReference type="EMBL" id="SPKJ01000203">
    <property type="protein sequence ID" value="MYZ50533.1"/>
    <property type="molecule type" value="Genomic_DNA"/>
</dbReference>
<keyword evidence="4" id="KW-0121">Carboxypeptidase</keyword>
<evidence type="ECO:0000256" key="8">
    <source>
        <dbReference type="ARBA" id="ARBA00022801"/>
    </source>
</evidence>
<dbReference type="Gene3D" id="1.10.3810.10">
    <property type="entry name" value="Biosynthetic peptidoglycan transglycosylase-like"/>
    <property type="match status" value="1"/>
</dbReference>
<keyword evidence="9" id="KW-0511">Multifunctional enzyme</keyword>
<dbReference type="PANTHER" id="PTHR32282">
    <property type="entry name" value="BINDING PROTEIN TRANSPEPTIDASE, PUTATIVE-RELATED"/>
    <property type="match status" value="1"/>
</dbReference>
<dbReference type="InterPro" id="IPR001460">
    <property type="entry name" value="PCN-bd_Tpept"/>
</dbReference>
<evidence type="ECO:0000313" key="15">
    <source>
        <dbReference type="Proteomes" id="UP000773614"/>
    </source>
</evidence>
<dbReference type="OrthoDB" id="9766909at2"/>
<dbReference type="SUPFAM" id="SSF53955">
    <property type="entry name" value="Lysozyme-like"/>
    <property type="match status" value="1"/>
</dbReference>
<evidence type="ECO:0000256" key="3">
    <source>
        <dbReference type="ARBA" id="ARBA00007739"/>
    </source>
</evidence>
<protein>
    <recommendedName>
        <fullName evidence="10">peptidoglycan glycosyltransferase</fullName>
        <ecNumber evidence="10">2.4.99.28</ecNumber>
    </recommendedName>
</protein>
<keyword evidence="8" id="KW-0378">Hydrolase</keyword>
<evidence type="ECO:0000256" key="7">
    <source>
        <dbReference type="ARBA" id="ARBA00022679"/>
    </source>
</evidence>
<dbReference type="Gene3D" id="3.40.710.10">
    <property type="entry name" value="DD-peptidase/beta-lactamase superfamily"/>
    <property type="match status" value="1"/>
</dbReference>
<dbReference type="InterPro" id="IPR011815">
    <property type="entry name" value="PBP_1c"/>
</dbReference>
<evidence type="ECO:0000259" key="12">
    <source>
        <dbReference type="Pfam" id="PF00905"/>
    </source>
</evidence>
<sequence>MAAPLALRAAIAARDPAGPAPPVSAVVLDRSDRLLRAFPVADGRWRLPVEPADVDPRFLRMLLGYEDRGFERHRGVEIRALARAGWQLLRHGRIVSGGSTLTMQVARLLHGEPTRAAGAKLGQVLDALALERRHSKPEILRLYLELAPYGGNIEGIRAASLAYFGKEPGRLTPAEAALLVAIPQSPEARRPDRGAAGLRAARDRVLARAASLGILDAEDVAAARAEPVPRLRRAFPMLAAHVAERVAAEAPPERVHRLTIDAGLQRALEDLARERASALPDRVSVAILAADHRTGEILASVGSSDLFDAGRSGFVDMTRAVRSPGSALKPLIYGLAFEQGIAHPESLVEDRPTAFAGYVPANFDRNFQGTVTVRRALQLSLNVPAVQLLDAVGPARLVARMRRAGARPVLSDLSPPGLAIGLGGVGVTLADLVAIHAAIARGGTPAALHVRRKAAPPPPAGRVLDARAAWYVSSILAGMPQPGRAGGTIAYKTGTSYGYRDAWSIGYDGRRVIGVWVGRADGAPVPGLIGIDAAAPILLDAFARMGPVVPLAGPPPGVLVASSAGLPGPLRRVRVPRGPAP</sequence>
<dbReference type="SUPFAM" id="SSF56601">
    <property type="entry name" value="beta-lactamase/transpeptidase-like"/>
    <property type="match status" value="1"/>
</dbReference>
<dbReference type="Pfam" id="PF00912">
    <property type="entry name" value="Transgly"/>
    <property type="match status" value="1"/>
</dbReference>
<keyword evidence="15" id="KW-1185">Reference proteome</keyword>
<feature type="domain" description="Penicillin-binding protein transpeptidase" evidence="12">
    <location>
        <begin position="286"/>
        <end position="519"/>
    </location>
</feature>
<dbReference type="GO" id="GO:0008955">
    <property type="term" value="F:peptidoglycan glycosyltransferase activity"/>
    <property type="evidence" value="ECO:0007669"/>
    <property type="project" value="UniProtKB-EC"/>
</dbReference>
<dbReference type="GO" id="GO:0004180">
    <property type="term" value="F:carboxypeptidase activity"/>
    <property type="evidence" value="ECO:0007669"/>
    <property type="project" value="UniProtKB-KW"/>
</dbReference>
<evidence type="ECO:0000256" key="1">
    <source>
        <dbReference type="ARBA" id="ARBA00004752"/>
    </source>
</evidence>
<dbReference type="InterPro" id="IPR036950">
    <property type="entry name" value="PBP_transglycosylase"/>
</dbReference>
<comment type="similarity">
    <text evidence="3">In the N-terminal section; belongs to the glycosyltransferase 51 family.</text>
</comment>
<dbReference type="Proteomes" id="UP000773614">
    <property type="component" value="Unassembled WGS sequence"/>
</dbReference>
<dbReference type="NCBIfam" id="TIGR02073">
    <property type="entry name" value="PBP_1c"/>
    <property type="match status" value="1"/>
</dbReference>
<comment type="catalytic activity">
    <reaction evidence="11">
        <text>[GlcNAc-(1-&gt;4)-Mur2Ac(oyl-L-Ala-gamma-D-Glu-L-Lys-D-Ala-D-Ala)](n)-di-trans,octa-cis-undecaprenyl diphosphate + beta-D-GlcNAc-(1-&gt;4)-Mur2Ac(oyl-L-Ala-gamma-D-Glu-L-Lys-D-Ala-D-Ala)-di-trans,octa-cis-undecaprenyl diphosphate = [GlcNAc-(1-&gt;4)-Mur2Ac(oyl-L-Ala-gamma-D-Glu-L-Lys-D-Ala-D-Ala)](n+1)-di-trans,octa-cis-undecaprenyl diphosphate + di-trans,octa-cis-undecaprenyl diphosphate + H(+)</text>
        <dbReference type="Rhea" id="RHEA:23708"/>
        <dbReference type="Rhea" id="RHEA-COMP:9602"/>
        <dbReference type="Rhea" id="RHEA-COMP:9603"/>
        <dbReference type="ChEBI" id="CHEBI:15378"/>
        <dbReference type="ChEBI" id="CHEBI:58405"/>
        <dbReference type="ChEBI" id="CHEBI:60033"/>
        <dbReference type="ChEBI" id="CHEBI:78435"/>
        <dbReference type="EC" id="2.4.99.28"/>
    </reaction>
</comment>
<dbReference type="GO" id="GO:0009252">
    <property type="term" value="P:peptidoglycan biosynthetic process"/>
    <property type="evidence" value="ECO:0007669"/>
    <property type="project" value="InterPro"/>
</dbReference>
<evidence type="ECO:0000313" key="14">
    <source>
        <dbReference type="EMBL" id="MYZ50533.1"/>
    </source>
</evidence>
<dbReference type="InterPro" id="IPR023346">
    <property type="entry name" value="Lysozyme-like_dom_sf"/>
</dbReference>
<dbReference type="InterPro" id="IPR012338">
    <property type="entry name" value="Beta-lactam/transpept-like"/>
</dbReference>
<evidence type="ECO:0000256" key="2">
    <source>
        <dbReference type="ARBA" id="ARBA00007090"/>
    </source>
</evidence>
<keyword evidence="6" id="KW-0328">Glycosyltransferase</keyword>
<comment type="pathway">
    <text evidence="1">Cell wall biogenesis; peptidoglycan biosynthesis.</text>
</comment>
<dbReference type="InterPro" id="IPR001264">
    <property type="entry name" value="Glyco_trans_51"/>
</dbReference>
<proteinExistence type="inferred from homology"/>
<dbReference type="PANTHER" id="PTHR32282:SF15">
    <property type="entry name" value="PENICILLIN-BINDING PROTEIN 1C"/>
    <property type="match status" value="1"/>
</dbReference>
<dbReference type="AlphaFoldDB" id="A0A964T8L7"/>
<dbReference type="EC" id="2.4.99.28" evidence="10"/>
<keyword evidence="7" id="KW-0808">Transferase</keyword>
<evidence type="ECO:0000256" key="5">
    <source>
        <dbReference type="ARBA" id="ARBA00022670"/>
    </source>
</evidence>
<reference evidence="14" key="1">
    <citation type="submission" date="2019-03" db="EMBL/GenBank/DDBJ databases">
        <title>Afifella sp. nov., isolated from activated sludge.</title>
        <authorList>
            <person name="Li Q."/>
            <person name="Liu Y."/>
        </authorList>
    </citation>
    <scope>NUCLEOTIDE SEQUENCE</scope>
    <source>
        <strain evidence="14">L72</strain>
    </source>
</reference>
<evidence type="ECO:0000256" key="11">
    <source>
        <dbReference type="ARBA" id="ARBA00049902"/>
    </source>
</evidence>
<dbReference type="InterPro" id="IPR050396">
    <property type="entry name" value="Glycosyltr_51/Transpeptidase"/>
</dbReference>